<dbReference type="HOGENOM" id="CLU_050554_1_1_11"/>
<evidence type="ECO:0000313" key="2">
    <source>
        <dbReference type="Proteomes" id="UP000027178"/>
    </source>
</evidence>
<reference evidence="1 2" key="1">
    <citation type="submission" date="2014-05" db="EMBL/GenBank/DDBJ databases">
        <title>Draft Genome Sequence of Kitasatospora cheerisanensis KCTC 2395.</title>
        <authorList>
            <person name="Nam D.H."/>
        </authorList>
    </citation>
    <scope>NUCLEOTIDE SEQUENCE [LARGE SCALE GENOMIC DNA]</scope>
    <source>
        <strain evidence="1 2">KCTC 2395</strain>
    </source>
</reference>
<accession>A0A066Z4E1</accession>
<dbReference type="PATRIC" id="fig|1348663.4.peg.1145"/>
<comment type="caution">
    <text evidence="1">The sequence shown here is derived from an EMBL/GenBank/DDBJ whole genome shotgun (WGS) entry which is preliminary data.</text>
</comment>
<dbReference type="InterPro" id="IPR023170">
    <property type="entry name" value="HhH_base_excis_C"/>
</dbReference>
<dbReference type="OrthoDB" id="3078554at2"/>
<protein>
    <recommendedName>
        <fullName evidence="3">Endonuclease</fullName>
    </recommendedName>
</protein>
<dbReference type="Proteomes" id="UP000027178">
    <property type="component" value="Unassembled WGS sequence"/>
</dbReference>
<dbReference type="GO" id="GO:0006281">
    <property type="term" value="P:DNA repair"/>
    <property type="evidence" value="ECO:0007669"/>
    <property type="project" value="InterPro"/>
</dbReference>
<proteinExistence type="predicted"/>
<dbReference type="AlphaFoldDB" id="A0A066Z4E1"/>
<dbReference type="SUPFAM" id="SSF48150">
    <property type="entry name" value="DNA-glycosylase"/>
    <property type="match status" value="1"/>
</dbReference>
<evidence type="ECO:0008006" key="3">
    <source>
        <dbReference type="Google" id="ProtNLM"/>
    </source>
</evidence>
<dbReference type="InterPro" id="IPR011257">
    <property type="entry name" value="DNA_glycosylase"/>
</dbReference>
<dbReference type="Gene3D" id="1.10.340.30">
    <property type="entry name" value="Hypothetical protein, domain 2"/>
    <property type="match status" value="1"/>
</dbReference>
<sequence length="219" mass="22978">MDARRRVAVLVAEAGTTLAEQAGIDIADRPAELWQLLMLSNLVSARIQADIAVTGTASLVAAGAGTPAGTLELDWQQRKDALIAGRYQHFADGTATRLGECARLAQDEYGGDLRKLAAAAQGRPERTRALLQRFPGIGPAGAAAFCREAQAVWPHLRPAVDARALTGAERLGLPADPAELAALVDPADLHRLADALVRAALDPAMVERILADSAETAPV</sequence>
<gene>
    <name evidence="1" type="ORF">KCH_11990</name>
</gene>
<evidence type="ECO:0000313" key="1">
    <source>
        <dbReference type="EMBL" id="KDN87114.1"/>
    </source>
</evidence>
<keyword evidence="2" id="KW-1185">Reference proteome</keyword>
<dbReference type="eggNOG" id="COG0177">
    <property type="taxonomic scope" value="Bacteria"/>
</dbReference>
<name>A0A066Z4E1_9ACTN</name>
<dbReference type="EMBL" id="JNBY01000050">
    <property type="protein sequence ID" value="KDN87114.1"/>
    <property type="molecule type" value="Genomic_DNA"/>
</dbReference>
<organism evidence="1 2">
    <name type="scientific">Kitasatospora cheerisanensis KCTC 2395</name>
    <dbReference type="NCBI Taxonomy" id="1348663"/>
    <lineage>
        <taxon>Bacteria</taxon>
        <taxon>Bacillati</taxon>
        <taxon>Actinomycetota</taxon>
        <taxon>Actinomycetes</taxon>
        <taxon>Kitasatosporales</taxon>
        <taxon>Streptomycetaceae</taxon>
        <taxon>Kitasatospora</taxon>
    </lineage>
</organism>
<dbReference type="GO" id="GO:0003824">
    <property type="term" value="F:catalytic activity"/>
    <property type="evidence" value="ECO:0007669"/>
    <property type="project" value="InterPro"/>
</dbReference>
<dbReference type="Gene3D" id="1.10.1670.10">
    <property type="entry name" value="Helix-hairpin-Helix base-excision DNA repair enzymes (C-terminal)"/>
    <property type="match status" value="1"/>
</dbReference>
<dbReference type="RefSeq" id="WP_035859669.1">
    <property type="nucleotide sequence ID" value="NZ_KK853997.1"/>
</dbReference>